<dbReference type="GO" id="GO:0000160">
    <property type="term" value="P:phosphorelay signal transduction system"/>
    <property type="evidence" value="ECO:0007669"/>
    <property type="project" value="InterPro"/>
</dbReference>
<dbReference type="PROSITE" id="PS50043">
    <property type="entry name" value="HTH_LUXR_2"/>
    <property type="match status" value="1"/>
</dbReference>
<keyword evidence="2" id="KW-0238">DNA-binding</keyword>
<dbReference type="GO" id="GO:0006355">
    <property type="term" value="P:regulation of DNA-templated transcription"/>
    <property type="evidence" value="ECO:0007669"/>
    <property type="project" value="InterPro"/>
</dbReference>
<evidence type="ECO:0000256" key="3">
    <source>
        <dbReference type="PROSITE-ProRule" id="PRU00169"/>
    </source>
</evidence>
<keyword evidence="1 3" id="KW-0597">Phosphoprotein</keyword>
<protein>
    <submittedName>
        <fullName evidence="6">Response regulator transcription factor</fullName>
    </submittedName>
</protein>
<dbReference type="SMART" id="SM00448">
    <property type="entry name" value="REC"/>
    <property type="match status" value="1"/>
</dbReference>
<dbReference type="SUPFAM" id="SSF52172">
    <property type="entry name" value="CheY-like"/>
    <property type="match status" value="1"/>
</dbReference>
<dbReference type="GO" id="GO:0003677">
    <property type="term" value="F:DNA binding"/>
    <property type="evidence" value="ECO:0007669"/>
    <property type="project" value="UniProtKB-KW"/>
</dbReference>
<dbReference type="CDD" id="cd06170">
    <property type="entry name" value="LuxR_C_like"/>
    <property type="match status" value="1"/>
</dbReference>
<dbReference type="Pfam" id="PF00072">
    <property type="entry name" value="Response_reg"/>
    <property type="match status" value="1"/>
</dbReference>
<reference evidence="6 7" key="1">
    <citation type="submission" date="2019-01" db="EMBL/GenBank/DDBJ databases">
        <title>Mucilaginibacter antarcticum sp. nov., isolated from antarctic soil.</title>
        <authorList>
            <person name="Yan Y.-Q."/>
            <person name="Du Z.-J."/>
        </authorList>
    </citation>
    <scope>NUCLEOTIDE SEQUENCE [LARGE SCALE GENOMIC DNA]</scope>
    <source>
        <strain evidence="6 7">F01003</strain>
    </source>
</reference>
<feature type="modified residue" description="4-aspartylphosphate" evidence="3">
    <location>
        <position position="57"/>
    </location>
</feature>
<gene>
    <name evidence="6" type="ORF">EPL05_06835</name>
</gene>
<dbReference type="InterPro" id="IPR001789">
    <property type="entry name" value="Sig_transdc_resp-reg_receiver"/>
</dbReference>
<evidence type="ECO:0000313" key="7">
    <source>
        <dbReference type="Proteomes" id="UP000286701"/>
    </source>
</evidence>
<dbReference type="InterPro" id="IPR000792">
    <property type="entry name" value="Tscrpt_reg_LuxR_C"/>
</dbReference>
<keyword evidence="7" id="KW-1185">Reference proteome</keyword>
<accession>A0A444MQ71</accession>
<dbReference type="InterPro" id="IPR039420">
    <property type="entry name" value="WalR-like"/>
</dbReference>
<dbReference type="PROSITE" id="PS00622">
    <property type="entry name" value="HTH_LUXR_1"/>
    <property type="match status" value="1"/>
</dbReference>
<name>A0A444MQ71_9SPHI</name>
<dbReference type="RefSeq" id="WP_128533213.1">
    <property type="nucleotide sequence ID" value="NZ_SBIW01000003.1"/>
</dbReference>
<dbReference type="Proteomes" id="UP000286701">
    <property type="component" value="Unassembled WGS sequence"/>
</dbReference>
<comment type="caution">
    <text evidence="6">The sequence shown here is derived from an EMBL/GenBank/DDBJ whole genome shotgun (WGS) entry which is preliminary data.</text>
</comment>
<dbReference type="CDD" id="cd17535">
    <property type="entry name" value="REC_NarL-like"/>
    <property type="match status" value="1"/>
</dbReference>
<feature type="domain" description="HTH luxR-type" evidence="4">
    <location>
        <begin position="146"/>
        <end position="210"/>
    </location>
</feature>
<evidence type="ECO:0000256" key="1">
    <source>
        <dbReference type="ARBA" id="ARBA00022553"/>
    </source>
</evidence>
<dbReference type="Gene3D" id="3.40.50.2300">
    <property type="match status" value="1"/>
</dbReference>
<evidence type="ECO:0000313" key="6">
    <source>
        <dbReference type="EMBL" id="RWY53780.1"/>
    </source>
</evidence>
<dbReference type="PRINTS" id="PR00038">
    <property type="entry name" value="HTHLUXR"/>
</dbReference>
<dbReference type="InterPro" id="IPR016032">
    <property type="entry name" value="Sig_transdc_resp-reg_C-effctor"/>
</dbReference>
<sequence length="210" mass="23589">MTPIIIIEDDEKIRNYLGALLAGSGEFNLNASFVNAEEAMEFFQCGLGDPVEIVLTDLQLPGMAGSEFISWLKPQRPDIQIMVLSAYDDADHVFKALQAGATGYVLKNTPSTKLVESIIDLRKGGSPMSSQIARKVVMAFQQQVPYVDAKESLSDRENEVLLWLSKGFSYQEIADKLFISIDTVRTHIRNTYEKLHVRNKKEALRKTGYR</sequence>
<evidence type="ECO:0000259" key="4">
    <source>
        <dbReference type="PROSITE" id="PS50043"/>
    </source>
</evidence>
<evidence type="ECO:0000259" key="5">
    <source>
        <dbReference type="PROSITE" id="PS50110"/>
    </source>
</evidence>
<evidence type="ECO:0000256" key="2">
    <source>
        <dbReference type="ARBA" id="ARBA00023125"/>
    </source>
</evidence>
<dbReference type="PANTHER" id="PTHR43214">
    <property type="entry name" value="TWO-COMPONENT RESPONSE REGULATOR"/>
    <property type="match status" value="1"/>
</dbReference>
<dbReference type="Pfam" id="PF00196">
    <property type="entry name" value="GerE"/>
    <property type="match status" value="1"/>
</dbReference>
<dbReference type="PROSITE" id="PS50110">
    <property type="entry name" value="RESPONSE_REGULATORY"/>
    <property type="match status" value="1"/>
</dbReference>
<dbReference type="InterPro" id="IPR058245">
    <property type="entry name" value="NreC/VraR/RcsB-like_REC"/>
</dbReference>
<proteinExistence type="predicted"/>
<dbReference type="AlphaFoldDB" id="A0A444MQ71"/>
<dbReference type="EMBL" id="SBIW01000003">
    <property type="protein sequence ID" value="RWY53780.1"/>
    <property type="molecule type" value="Genomic_DNA"/>
</dbReference>
<dbReference type="SMART" id="SM00421">
    <property type="entry name" value="HTH_LUXR"/>
    <property type="match status" value="1"/>
</dbReference>
<organism evidence="6 7">
    <name type="scientific">Mucilaginibacter gilvus</name>
    <dbReference type="NCBI Taxonomy" id="2305909"/>
    <lineage>
        <taxon>Bacteria</taxon>
        <taxon>Pseudomonadati</taxon>
        <taxon>Bacteroidota</taxon>
        <taxon>Sphingobacteriia</taxon>
        <taxon>Sphingobacteriales</taxon>
        <taxon>Sphingobacteriaceae</taxon>
        <taxon>Mucilaginibacter</taxon>
    </lineage>
</organism>
<dbReference type="OrthoDB" id="9797341at2"/>
<feature type="domain" description="Response regulatory" evidence="5">
    <location>
        <begin position="3"/>
        <end position="122"/>
    </location>
</feature>
<dbReference type="SUPFAM" id="SSF46894">
    <property type="entry name" value="C-terminal effector domain of the bipartite response regulators"/>
    <property type="match status" value="1"/>
</dbReference>
<dbReference type="InterPro" id="IPR011006">
    <property type="entry name" value="CheY-like_superfamily"/>
</dbReference>